<keyword evidence="2" id="KW-1185">Reference proteome</keyword>
<comment type="caution">
    <text evidence="1">The sequence shown here is derived from an EMBL/GenBank/DDBJ whole genome shotgun (WGS) entry which is preliminary data.</text>
</comment>
<dbReference type="EMBL" id="JAAXLA010000030">
    <property type="protein sequence ID" value="NMH99035.1"/>
    <property type="molecule type" value="Genomic_DNA"/>
</dbReference>
<evidence type="ECO:0000313" key="1">
    <source>
        <dbReference type="EMBL" id="NMH99035.1"/>
    </source>
</evidence>
<dbReference type="RefSeq" id="WP_169382475.1">
    <property type="nucleotide sequence ID" value="NZ_JAAXLA010000030.1"/>
</dbReference>
<protein>
    <submittedName>
        <fullName evidence="1">Uncharacterized protein</fullName>
    </submittedName>
</protein>
<dbReference type="Proteomes" id="UP000820669">
    <property type="component" value="Unassembled WGS sequence"/>
</dbReference>
<proteinExistence type="predicted"/>
<organism evidence="1 2">
    <name type="scientific">Pseudonocardia acidicola</name>
    <dbReference type="NCBI Taxonomy" id="2724939"/>
    <lineage>
        <taxon>Bacteria</taxon>
        <taxon>Bacillati</taxon>
        <taxon>Actinomycetota</taxon>
        <taxon>Actinomycetes</taxon>
        <taxon>Pseudonocardiales</taxon>
        <taxon>Pseudonocardiaceae</taxon>
        <taxon>Pseudonocardia</taxon>
    </lineage>
</organism>
<reference evidence="1 2" key="1">
    <citation type="submission" date="2020-04" db="EMBL/GenBank/DDBJ databases">
        <authorList>
            <person name="Klaysubun C."/>
            <person name="Duangmal K."/>
            <person name="Lipun K."/>
        </authorList>
    </citation>
    <scope>NUCLEOTIDE SEQUENCE [LARGE SCALE GENOMIC DNA]</scope>
    <source>
        <strain evidence="1 2">K10HN5</strain>
    </source>
</reference>
<sequence length="80" mass="8555">MTVSHPAWILTADGPEHVRLPIPATDYLSEREAVVIGVGTGELTELRIAYATGKREALYGSPLDGLPIADHLAAKNARGY</sequence>
<name>A0ABX1SBU4_9PSEU</name>
<gene>
    <name evidence="1" type="ORF">HF526_17210</name>
</gene>
<evidence type="ECO:0000313" key="2">
    <source>
        <dbReference type="Proteomes" id="UP000820669"/>
    </source>
</evidence>
<accession>A0ABX1SBU4</accession>